<sequence>MSVIGLAHVAIQAQNYKDTLAFYTKVLGFKVGHSWSLPSFHITEACMLISPDQRTCIEVFDPNAVIPAEGEPATSPEAVRHGALLHFAFYVHDVEDIYQRALAHGAKAYVEPDWISLGEPALRVRNALVHSPNGEVIEFLEEVNFDRSSSSPSTI</sequence>
<accession>A0A100VQH4</accession>
<dbReference type="Proteomes" id="UP000069697">
    <property type="component" value="Unassembled WGS sequence"/>
</dbReference>
<dbReference type="AlphaFoldDB" id="A0A100VQH4"/>
<reference evidence="2 3" key="1">
    <citation type="journal article" date="2016" name="Genome Announc.">
        <title>Draft Genome Sequence of Paenibacillus amylolyticus Heshi-A3, Isolated from Fermented Rice Bran in a Japanese Fermented Seafood Dish.</title>
        <authorList>
            <person name="Akuzawa S."/>
            <person name="Nagaoka J."/>
            <person name="Kanekatsu M."/>
            <person name="Kubota E."/>
            <person name="Ohtake R."/>
            <person name="Suzuki T."/>
            <person name="Kanesaki Y."/>
        </authorList>
    </citation>
    <scope>NUCLEOTIDE SEQUENCE [LARGE SCALE GENOMIC DNA]</scope>
    <source>
        <strain evidence="2 3">Heshi-A3</strain>
    </source>
</reference>
<keyword evidence="2" id="KW-0560">Oxidoreductase</keyword>
<dbReference type="SUPFAM" id="SSF54593">
    <property type="entry name" value="Glyoxalase/Bleomycin resistance protein/Dihydroxybiphenyl dioxygenase"/>
    <property type="match status" value="1"/>
</dbReference>
<dbReference type="InterPro" id="IPR037523">
    <property type="entry name" value="VOC_core"/>
</dbReference>
<dbReference type="EMBL" id="BCNV01000005">
    <property type="protein sequence ID" value="GAS84187.1"/>
    <property type="molecule type" value="Genomic_DNA"/>
</dbReference>
<evidence type="ECO:0000313" key="2">
    <source>
        <dbReference type="EMBL" id="GAS84187.1"/>
    </source>
</evidence>
<feature type="domain" description="VOC" evidence="1">
    <location>
        <begin position="5"/>
        <end position="142"/>
    </location>
</feature>
<dbReference type="InterPro" id="IPR029068">
    <property type="entry name" value="Glyas_Bleomycin-R_OHBP_Dase"/>
</dbReference>
<gene>
    <name evidence="2" type="ORF">PAHA3_4290</name>
</gene>
<dbReference type="RefSeq" id="WP_062837084.1">
    <property type="nucleotide sequence ID" value="NZ_BCNV01000005.1"/>
</dbReference>
<protein>
    <submittedName>
        <fullName evidence="2">Glyoxalase/bleomycin resistance protein/dioxygenase</fullName>
    </submittedName>
</protein>
<proteinExistence type="predicted"/>
<organism evidence="2 3">
    <name type="scientific">Paenibacillus amylolyticus</name>
    <dbReference type="NCBI Taxonomy" id="1451"/>
    <lineage>
        <taxon>Bacteria</taxon>
        <taxon>Bacillati</taxon>
        <taxon>Bacillota</taxon>
        <taxon>Bacilli</taxon>
        <taxon>Bacillales</taxon>
        <taxon>Paenibacillaceae</taxon>
        <taxon>Paenibacillus</taxon>
    </lineage>
</organism>
<reference evidence="3" key="2">
    <citation type="submission" date="2016-01" db="EMBL/GenBank/DDBJ databases">
        <title>Draft Genome Sequence of Paenibacillus amylolyticus Heshi-A3 that Was Isolated from Fermented Rice Bran with Aging Salted Mackerel, Which Was Named Heshiko as Traditional Fermented Seafood in Japan.</title>
        <authorList>
            <person name="Akuzawa S."/>
            <person name="Nakagawa J."/>
            <person name="Kanekatsu T."/>
            <person name="Kubota E."/>
            <person name="Ohtake R."/>
            <person name="Suzuki T."/>
            <person name="Kanesaki Y."/>
        </authorList>
    </citation>
    <scope>NUCLEOTIDE SEQUENCE [LARGE SCALE GENOMIC DNA]</scope>
    <source>
        <strain evidence="3">Heshi-A3</strain>
    </source>
</reference>
<evidence type="ECO:0000259" key="1">
    <source>
        <dbReference type="PROSITE" id="PS51819"/>
    </source>
</evidence>
<dbReference type="GO" id="GO:0051213">
    <property type="term" value="F:dioxygenase activity"/>
    <property type="evidence" value="ECO:0007669"/>
    <property type="project" value="UniProtKB-KW"/>
</dbReference>
<dbReference type="Gene3D" id="3.10.180.10">
    <property type="entry name" value="2,3-Dihydroxybiphenyl 1,2-Dioxygenase, domain 1"/>
    <property type="match status" value="1"/>
</dbReference>
<dbReference type="PROSITE" id="PS51819">
    <property type="entry name" value="VOC"/>
    <property type="match status" value="1"/>
</dbReference>
<dbReference type="InterPro" id="IPR004360">
    <property type="entry name" value="Glyas_Fos-R_dOase_dom"/>
</dbReference>
<evidence type="ECO:0000313" key="3">
    <source>
        <dbReference type="Proteomes" id="UP000069697"/>
    </source>
</evidence>
<dbReference type="CDD" id="cd06587">
    <property type="entry name" value="VOC"/>
    <property type="match status" value="1"/>
</dbReference>
<dbReference type="Pfam" id="PF00903">
    <property type="entry name" value="Glyoxalase"/>
    <property type="match status" value="1"/>
</dbReference>
<keyword evidence="2" id="KW-0223">Dioxygenase</keyword>
<comment type="caution">
    <text evidence="2">The sequence shown here is derived from an EMBL/GenBank/DDBJ whole genome shotgun (WGS) entry which is preliminary data.</text>
</comment>
<name>A0A100VQH4_PAEAM</name>